<dbReference type="Gene3D" id="1.10.260.40">
    <property type="entry name" value="lambda repressor-like DNA-binding domains"/>
    <property type="match status" value="1"/>
</dbReference>
<organism evidence="3 4">
    <name type="scientific">Ohessyouella blattaphilus</name>
    <dbReference type="NCBI Taxonomy" id="2949333"/>
    <lineage>
        <taxon>Bacteria</taxon>
        <taxon>Bacillati</taxon>
        <taxon>Bacillota</taxon>
        <taxon>Clostridia</taxon>
        <taxon>Lachnospirales</taxon>
        <taxon>Lachnospiraceae</taxon>
        <taxon>Ohessyouella</taxon>
    </lineage>
</organism>
<dbReference type="Proteomes" id="UP001523565">
    <property type="component" value="Unassembled WGS sequence"/>
</dbReference>
<dbReference type="CDD" id="cd00093">
    <property type="entry name" value="HTH_XRE"/>
    <property type="match status" value="1"/>
</dbReference>
<accession>A0ABT1EL90</accession>
<evidence type="ECO:0000313" key="3">
    <source>
        <dbReference type="EMBL" id="MCP1111479.1"/>
    </source>
</evidence>
<proteinExistence type="predicted"/>
<evidence type="ECO:0000256" key="1">
    <source>
        <dbReference type="ARBA" id="ARBA00023125"/>
    </source>
</evidence>
<keyword evidence="4" id="KW-1185">Reference proteome</keyword>
<dbReference type="InterPro" id="IPR010982">
    <property type="entry name" value="Lambda_DNA-bd_dom_sf"/>
</dbReference>
<evidence type="ECO:0000259" key="2">
    <source>
        <dbReference type="PROSITE" id="PS50943"/>
    </source>
</evidence>
<sequence>MNNSIGTRIRYYRMKRRMTQEQLAEAADLSVSLISKVETNSNTIGKNGAIKVAKALNISVGDLLEDRAPAEGTINSILCRLEECERPVLYVVEDVVKAIITSINTHL</sequence>
<reference evidence="3 4" key="1">
    <citation type="journal article" date="2022" name="Genome Biol. Evol.">
        <title>Host diet, physiology and behaviors set the stage for Lachnospiraceae cladogenesis.</title>
        <authorList>
            <person name="Vera-Ponce De Leon A."/>
            <person name="Schneider M."/>
            <person name="Jahnes B.C."/>
            <person name="Sadowski V."/>
            <person name="Camuy-Velez L.A."/>
            <person name="Duan J."/>
            <person name="Sabree Z.L."/>
        </authorList>
    </citation>
    <scope>NUCLEOTIDE SEQUENCE [LARGE SCALE GENOMIC DNA]</scope>
    <source>
        <strain evidence="3 4">PAL227</strain>
    </source>
</reference>
<gene>
    <name evidence="3" type="ORF">NK118_14590</name>
</gene>
<evidence type="ECO:0000313" key="4">
    <source>
        <dbReference type="Proteomes" id="UP001523565"/>
    </source>
</evidence>
<dbReference type="EMBL" id="JAMZFV010000038">
    <property type="protein sequence ID" value="MCP1111479.1"/>
    <property type="molecule type" value="Genomic_DNA"/>
</dbReference>
<dbReference type="RefSeq" id="WP_262070338.1">
    <property type="nucleotide sequence ID" value="NZ_JAMXOC010000038.1"/>
</dbReference>
<dbReference type="SMART" id="SM00530">
    <property type="entry name" value="HTH_XRE"/>
    <property type="match status" value="1"/>
</dbReference>
<dbReference type="PANTHER" id="PTHR46797:SF1">
    <property type="entry name" value="METHYLPHOSPHONATE SYNTHASE"/>
    <property type="match status" value="1"/>
</dbReference>
<dbReference type="PANTHER" id="PTHR46797">
    <property type="entry name" value="HTH-TYPE TRANSCRIPTIONAL REGULATOR"/>
    <property type="match status" value="1"/>
</dbReference>
<dbReference type="PROSITE" id="PS50943">
    <property type="entry name" value="HTH_CROC1"/>
    <property type="match status" value="1"/>
</dbReference>
<feature type="domain" description="HTH cro/C1-type" evidence="2">
    <location>
        <begin position="9"/>
        <end position="63"/>
    </location>
</feature>
<name>A0ABT1EL90_9FIRM</name>
<keyword evidence="1" id="KW-0238">DNA-binding</keyword>
<dbReference type="InterPro" id="IPR050807">
    <property type="entry name" value="TransReg_Diox_bact_type"/>
</dbReference>
<protein>
    <submittedName>
        <fullName evidence="3">Helix-turn-helix domain-containing protein</fullName>
    </submittedName>
</protein>
<dbReference type="Pfam" id="PF01381">
    <property type="entry name" value="HTH_3"/>
    <property type="match status" value="1"/>
</dbReference>
<dbReference type="InterPro" id="IPR001387">
    <property type="entry name" value="Cro/C1-type_HTH"/>
</dbReference>
<comment type="caution">
    <text evidence="3">The sequence shown here is derived from an EMBL/GenBank/DDBJ whole genome shotgun (WGS) entry which is preliminary data.</text>
</comment>
<dbReference type="SUPFAM" id="SSF47413">
    <property type="entry name" value="lambda repressor-like DNA-binding domains"/>
    <property type="match status" value="1"/>
</dbReference>